<name>A0ABY8SX06_9BURK</name>
<dbReference type="NCBIfam" id="TIGR01891">
    <property type="entry name" value="amidohydrolases"/>
    <property type="match status" value="1"/>
</dbReference>
<feature type="signal peptide" evidence="2">
    <location>
        <begin position="1"/>
        <end position="34"/>
    </location>
</feature>
<dbReference type="Gene3D" id="3.40.630.10">
    <property type="entry name" value="Zn peptidases"/>
    <property type="match status" value="1"/>
</dbReference>
<dbReference type="Pfam" id="PF07687">
    <property type="entry name" value="M20_dimer"/>
    <property type="match status" value="1"/>
</dbReference>
<dbReference type="PANTHER" id="PTHR11014">
    <property type="entry name" value="PEPTIDASE M20 FAMILY MEMBER"/>
    <property type="match status" value="1"/>
</dbReference>
<dbReference type="InterPro" id="IPR002933">
    <property type="entry name" value="Peptidase_M20"/>
</dbReference>
<dbReference type="InterPro" id="IPR011650">
    <property type="entry name" value="Peptidase_M20_dimer"/>
</dbReference>
<dbReference type="SUPFAM" id="SSF55031">
    <property type="entry name" value="Bacterial exopeptidase dimerisation domain"/>
    <property type="match status" value="1"/>
</dbReference>
<keyword evidence="2" id="KW-0732">Signal</keyword>
<organism evidence="4 5">
    <name type="scientific">Comamonas resistens</name>
    <dbReference type="NCBI Taxonomy" id="3046670"/>
    <lineage>
        <taxon>Bacteria</taxon>
        <taxon>Pseudomonadati</taxon>
        <taxon>Pseudomonadota</taxon>
        <taxon>Betaproteobacteria</taxon>
        <taxon>Burkholderiales</taxon>
        <taxon>Comamonadaceae</taxon>
        <taxon>Comamonas</taxon>
    </lineage>
</organism>
<keyword evidence="5" id="KW-1185">Reference proteome</keyword>
<evidence type="ECO:0000313" key="5">
    <source>
        <dbReference type="Proteomes" id="UP001240697"/>
    </source>
</evidence>
<dbReference type="Pfam" id="PF01546">
    <property type="entry name" value="Peptidase_M20"/>
    <property type="match status" value="1"/>
</dbReference>
<accession>A0ABY8SX06</accession>
<feature type="domain" description="Peptidase M20 dimerisation" evidence="3">
    <location>
        <begin position="262"/>
        <end position="358"/>
    </location>
</feature>
<reference evidence="4 5" key="1">
    <citation type="submission" date="2023-05" db="EMBL/GenBank/DDBJ databases">
        <authorList>
            <person name="Yin Y."/>
            <person name="Lu Z."/>
        </authorList>
    </citation>
    <scope>NUCLEOTIDE SEQUENCE [LARGE SCALE GENOMIC DNA]</scope>
    <source>
        <strain evidence="4 5">ZM22</strain>
    </source>
</reference>
<evidence type="ECO:0000256" key="2">
    <source>
        <dbReference type="SAM" id="SignalP"/>
    </source>
</evidence>
<dbReference type="PANTHER" id="PTHR11014:SF63">
    <property type="entry name" value="METALLOPEPTIDASE, PUTATIVE (AFU_ORTHOLOGUE AFUA_6G09600)-RELATED"/>
    <property type="match status" value="1"/>
</dbReference>
<gene>
    <name evidence="4" type="ORF">QMY55_10255</name>
</gene>
<dbReference type="InterPro" id="IPR036264">
    <property type="entry name" value="Bact_exopeptidase_dim_dom"/>
</dbReference>
<evidence type="ECO:0000313" key="4">
    <source>
        <dbReference type="EMBL" id="WHS67458.1"/>
    </source>
</evidence>
<proteinExistence type="predicted"/>
<keyword evidence="1" id="KW-0378">Hydrolase</keyword>
<dbReference type="PIRSF" id="PIRSF005962">
    <property type="entry name" value="Pept_M20D_amidohydro"/>
    <property type="match status" value="1"/>
</dbReference>
<dbReference type="InterPro" id="IPR017439">
    <property type="entry name" value="Amidohydrolase"/>
</dbReference>
<dbReference type="Proteomes" id="UP001240697">
    <property type="component" value="Chromosome"/>
</dbReference>
<protein>
    <submittedName>
        <fullName evidence="4">Amidohydrolase</fullName>
    </submittedName>
</protein>
<dbReference type="SUPFAM" id="SSF53187">
    <property type="entry name" value="Zn-dependent exopeptidases"/>
    <property type="match status" value="1"/>
</dbReference>
<dbReference type="EMBL" id="CP125947">
    <property type="protein sequence ID" value="WHS67458.1"/>
    <property type="molecule type" value="Genomic_DNA"/>
</dbReference>
<sequence>MQAFATHSSLGFKKLVLASAMTAALASGGLAVHAQTVPATVTPAALAATASPQAQALHAQIDERAKAIEQKLIAWRRDIHEHPELGNLETRTSALVAEHLRKLGMEVKTGVAVTGVVGLLKGGKPGPVVALRADMDALPVKEQVELPFASKAKGMYLGKEVDVMHACGHDTHTAMLMATAEVLAGMKEQLPGSVKFIFQPAEESPATFEPDGEKIWGAKQMVKEGVMANPKVDAVFGLHVSSAYPAGWIAWRPGPAMSAVDQFWIDVSGKQTHGARPWSGVDPIVASAQIVTGIQSIISRQSNIALEPAVVTVGAINGGNRMNIIPDKVSMLGTIRTYDEGMKKDIHKRLATTAEHIAESSGAKAKVKVVELYNAVVNPPDLVAKMGPTLERVAGPGNFGVQPKSSASEDFSFYQQQAPGMFFYLGVTPKDKDPNTAPNNHSPLFYADESALIYGVRALSNMAVDYMLASGS</sequence>
<feature type="chain" id="PRO_5047313418" evidence="2">
    <location>
        <begin position="35"/>
        <end position="472"/>
    </location>
</feature>
<dbReference type="RefSeq" id="WP_283488487.1">
    <property type="nucleotide sequence ID" value="NZ_CP125947.1"/>
</dbReference>
<evidence type="ECO:0000259" key="3">
    <source>
        <dbReference type="Pfam" id="PF07687"/>
    </source>
</evidence>
<evidence type="ECO:0000256" key="1">
    <source>
        <dbReference type="ARBA" id="ARBA00022801"/>
    </source>
</evidence>
<dbReference type="Gene3D" id="3.30.70.360">
    <property type="match status" value="1"/>
</dbReference>